<dbReference type="EC" id="4.2.1.20" evidence="8"/>
<keyword evidence="11" id="KW-1185">Reference proteome</keyword>
<dbReference type="Proteomes" id="UP001168528">
    <property type="component" value="Unassembled WGS sequence"/>
</dbReference>
<dbReference type="PANTHER" id="PTHR43406">
    <property type="entry name" value="TRYPTOPHAN SYNTHASE, ALPHA CHAIN"/>
    <property type="match status" value="1"/>
</dbReference>
<dbReference type="SUPFAM" id="SSF51366">
    <property type="entry name" value="Ribulose-phoshate binding barrel"/>
    <property type="match status" value="1"/>
</dbReference>
<dbReference type="Gene3D" id="3.20.20.70">
    <property type="entry name" value="Aldolase class I"/>
    <property type="match status" value="1"/>
</dbReference>
<evidence type="ECO:0000256" key="8">
    <source>
        <dbReference type="HAMAP-Rule" id="MF_00131"/>
    </source>
</evidence>
<comment type="pathway">
    <text evidence="1 8">Amino-acid biosynthesis; L-tryptophan biosynthesis; L-tryptophan from chorismate: step 5/5.</text>
</comment>
<evidence type="ECO:0000256" key="7">
    <source>
        <dbReference type="ARBA" id="ARBA00049047"/>
    </source>
</evidence>
<dbReference type="NCBIfam" id="TIGR00262">
    <property type="entry name" value="trpA"/>
    <property type="match status" value="1"/>
</dbReference>
<dbReference type="CDD" id="cd04724">
    <property type="entry name" value="Tryptophan_synthase_alpha"/>
    <property type="match status" value="1"/>
</dbReference>
<dbReference type="PROSITE" id="PS00167">
    <property type="entry name" value="TRP_SYNTHASE_ALPHA"/>
    <property type="match status" value="1"/>
</dbReference>
<organism evidence="10 11">
    <name type="scientific">Rhodocytophaga aerolata</name>
    <dbReference type="NCBI Taxonomy" id="455078"/>
    <lineage>
        <taxon>Bacteria</taxon>
        <taxon>Pseudomonadati</taxon>
        <taxon>Bacteroidota</taxon>
        <taxon>Cytophagia</taxon>
        <taxon>Cytophagales</taxon>
        <taxon>Rhodocytophagaceae</taxon>
        <taxon>Rhodocytophaga</taxon>
    </lineage>
</organism>
<feature type="active site" description="Proton acceptor" evidence="8">
    <location>
        <position position="46"/>
    </location>
</feature>
<evidence type="ECO:0000256" key="1">
    <source>
        <dbReference type="ARBA" id="ARBA00004733"/>
    </source>
</evidence>
<evidence type="ECO:0000256" key="5">
    <source>
        <dbReference type="ARBA" id="ARBA00023141"/>
    </source>
</evidence>
<dbReference type="GO" id="GO:0004834">
    <property type="term" value="F:tryptophan synthase activity"/>
    <property type="evidence" value="ECO:0007669"/>
    <property type="project" value="UniProtKB-EC"/>
</dbReference>
<dbReference type="RefSeq" id="WP_302038463.1">
    <property type="nucleotide sequence ID" value="NZ_JAUKPO010000008.1"/>
</dbReference>
<reference evidence="10" key="1">
    <citation type="submission" date="2023-07" db="EMBL/GenBank/DDBJ databases">
        <title>The genome sequence of Rhodocytophaga aerolata KACC 12507.</title>
        <authorList>
            <person name="Zhang X."/>
        </authorList>
    </citation>
    <scope>NUCLEOTIDE SEQUENCE</scope>
    <source>
        <strain evidence="10">KACC 12507</strain>
    </source>
</reference>
<evidence type="ECO:0000256" key="6">
    <source>
        <dbReference type="ARBA" id="ARBA00023239"/>
    </source>
</evidence>
<evidence type="ECO:0000256" key="3">
    <source>
        <dbReference type="ARBA" id="ARBA00022605"/>
    </source>
</evidence>
<sequence>MNRIIELFSTKKEGVLNVYYTAGYPALNDTLPVLKALQQAGADMVEIGMPYSDPVADGPTIQQSNDVALQNGMTVKLLFDQLTAMRKDVQIPVLLMGYLNPVIQFGIEKFCARCKEIGVDGVILPDMPMQVYLDEYKAIFDSYGLLNTFLITPQTSEERIRQIDAQSEGFIYMVSSASVTGSTKGIQQEQENYFRRVKDMNLQNPTMIGFGISDHASFEKACQYANGAIIGSAFIKVLQQSTELQKDIIRFVRDIKLTAVEG</sequence>
<comment type="similarity">
    <text evidence="8 9">Belongs to the TrpA family.</text>
</comment>
<keyword evidence="3 8" id="KW-0028">Amino-acid biosynthesis</keyword>
<evidence type="ECO:0000256" key="9">
    <source>
        <dbReference type="RuleBase" id="RU003662"/>
    </source>
</evidence>
<dbReference type="InterPro" id="IPR013785">
    <property type="entry name" value="Aldolase_TIM"/>
</dbReference>
<dbReference type="HAMAP" id="MF_00131">
    <property type="entry name" value="Trp_synth_alpha"/>
    <property type="match status" value="1"/>
</dbReference>
<proteinExistence type="inferred from homology"/>
<protein>
    <recommendedName>
        <fullName evidence="8">Tryptophan synthase alpha chain</fullName>
        <ecNumber evidence="8">4.2.1.20</ecNumber>
    </recommendedName>
</protein>
<comment type="caution">
    <text evidence="10">The sequence shown here is derived from an EMBL/GenBank/DDBJ whole genome shotgun (WGS) entry which is preliminary data.</text>
</comment>
<gene>
    <name evidence="8 10" type="primary">trpA</name>
    <name evidence="10" type="ORF">Q0590_15420</name>
</gene>
<accession>A0ABT8R6D3</accession>
<comment type="subunit">
    <text evidence="2 8">Tetramer of two alpha and two beta chains.</text>
</comment>
<evidence type="ECO:0000313" key="11">
    <source>
        <dbReference type="Proteomes" id="UP001168528"/>
    </source>
</evidence>
<comment type="function">
    <text evidence="8">The alpha subunit is responsible for the aldol cleavage of indoleglycerol phosphate to indole and glyceraldehyde 3-phosphate.</text>
</comment>
<dbReference type="Pfam" id="PF00290">
    <property type="entry name" value="Trp_syntA"/>
    <property type="match status" value="1"/>
</dbReference>
<comment type="catalytic activity">
    <reaction evidence="7 8">
        <text>(1S,2R)-1-C-(indol-3-yl)glycerol 3-phosphate + L-serine = D-glyceraldehyde 3-phosphate + L-tryptophan + H2O</text>
        <dbReference type="Rhea" id="RHEA:10532"/>
        <dbReference type="ChEBI" id="CHEBI:15377"/>
        <dbReference type="ChEBI" id="CHEBI:33384"/>
        <dbReference type="ChEBI" id="CHEBI:57912"/>
        <dbReference type="ChEBI" id="CHEBI:58866"/>
        <dbReference type="ChEBI" id="CHEBI:59776"/>
        <dbReference type="EC" id="4.2.1.20"/>
    </reaction>
</comment>
<evidence type="ECO:0000313" key="10">
    <source>
        <dbReference type="EMBL" id="MDO1447659.1"/>
    </source>
</evidence>
<feature type="active site" description="Proton acceptor" evidence="8">
    <location>
        <position position="57"/>
    </location>
</feature>
<dbReference type="InterPro" id="IPR011060">
    <property type="entry name" value="RibuloseP-bd_barrel"/>
</dbReference>
<dbReference type="InterPro" id="IPR018204">
    <property type="entry name" value="Trp_synthase_alpha_AS"/>
</dbReference>
<dbReference type="EMBL" id="JAUKPO010000008">
    <property type="protein sequence ID" value="MDO1447659.1"/>
    <property type="molecule type" value="Genomic_DNA"/>
</dbReference>
<name>A0ABT8R6D3_9BACT</name>
<dbReference type="InterPro" id="IPR002028">
    <property type="entry name" value="Trp_synthase_suA"/>
</dbReference>
<dbReference type="PANTHER" id="PTHR43406:SF1">
    <property type="entry name" value="TRYPTOPHAN SYNTHASE ALPHA CHAIN, CHLOROPLASTIC"/>
    <property type="match status" value="1"/>
</dbReference>
<keyword evidence="4 8" id="KW-0822">Tryptophan biosynthesis</keyword>
<keyword evidence="6 8" id="KW-0456">Lyase</keyword>
<evidence type="ECO:0000256" key="4">
    <source>
        <dbReference type="ARBA" id="ARBA00022822"/>
    </source>
</evidence>
<keyword evidence="5 8" id="KW-0057">Aromatic amino acid biosynthesis</keyword>
<evidence type="ECO:0000256" key="2">
    <source>
        <dbReference type="ARBA" id="ARBA00011270"/>
    </source>
</evidence>